<evidence type="ECO:0000256" key="1">
    <source>
        <dbReference type="SAM" id="MobiDB-lite"/>
    </source>
</evidence>
<dbReference type="STRING" id="765440.A0A0C3GGE0"/>
<proteinExistence type="predicted"/>
<organism evidence="2 3">
    <name type="scientific">Piloderma croceum (strain F 1598)</name>
    <dbReference type="NCBI Taxonomy" id="765440"/>
    <lineage>
        <taxon>Eukaryota</taxon>
        <taxon>Fungi</taxon>
        <taxon>Dikarya</taxon>
        <taxon>Basidiomycota</taxon>
        <taxon>Agaricomycotina</taxon>
        <taxon>Agaricomycetes</taxon>
        <taxon>Agaricomycetidae</taxon>
        <taxon>Atheliales</taxon>
        <taxon>Atheliaceae</taxon>
        <taxon>Piloderma</taxon>
    </lineage>
</organism>
<reference evidence="3" key="2">
    <citation type="submission" date="2015-01" db="EMBL/GenBank/DDBJ databases">
        <title>Evolutionary Origins and Diversification of the Mycorrhizal Mutualists.</title>
        <authorList>
            <consortium name="DOE Joint Genome Institute"/>
            <consortium name="Mycorrhizal Genomics Consortium"/>
            <person name="Kohler A."/>
            <person name="Kuo A."/>
            <person name="Nagy L.G."/>
            <person name="Floudas D."/>
            <person name="Copeland A."/>
            <person name="Barry K.W."/>
            <person name="Cichocki N."/>
            <person name="Veneault-Fourrey C."/>
            <person name="LaButti K."/>
            <person name="Lindquist E.A."/>
            <person name="Lipzen A."/>
            <person name="Lundell T."/>
            <person name="Morin E."/>
            <person name="Murat C."/>
            <person name="Riley R."/>
            <person name="Ohm R."/>
            <person name="Sun H."/>
            <person name="Tunlid A."/>
            <person name="Henrissat B."/>
            <person name="Grigoriev I.V."/>
            <person name="Hibbett D.S."/>
            <person name="Martin F."/>
        </authorList>
    </citation>
    <scope>NUCLEOTIDE SEQUENCE [LARGE SCALE GENOMIC DNA]</scope>
    <source>
        <strain evidence="3">F 1598</strain>
    </source>
</reference>
<evidence type="ECO:0000313" key="3">
    <source>
        <dbReference type="Proteomes" id="UP000054166"/>
    </source>
</evidence>
<feature type="compositionally biased region" description="Pro residues" evidence="1">
    <location>
        <begin position="43"/>
        <end position="52"/>
    </location>
</feature>
<dbReference type="AlphaFoldDB" id="A0A0C3GGE0"/>
<keyword evidence="3" id="KW-1185">Reference proteome</keyword>
<gene>
    <name evidence="2" type="ORF">PILCRDRAFT_811193</name>
</gene>
<dbReference type="EMBL" id="KN832972">
    <property type="protein sequence ID" value="KIM90729.1"/>
    <property type="molecule type" value="Genomic_DNA"/>
</dbReference>
<feature type="compositionally biased region" description="Polar residues" evidence="1">
    <location>
        <begin position="65"/>
        <end position="77"/>
    </location>
</feature>
<accession>A0A0C3GGE0</accession>
<sequence>MENTDWESVLQFVTEPMELDFSSGPGSPDKPVAERTQLAKLPFPSPQIPTPPASHAGSPTDESPEGNTLVSVSTTFYPGSPHDSHPADLVLLSNDSVFFYVHTNKLLRASENSFNHTIPLPTFQDQDQLGPILPVPESSVVLNILLHAVYNMSCAHYAPSFFALETAVTALKTYGVSLHDRIANSTHLYTLLMSHAPHYPLELFALASSNDLYDLAVSASSHLLSLTLASLTDDMAKRIGPVYLKRLFFLHYGRSDALKRLLISPPHPHAPTQWCDFTEQKKLTRAWALASAYLAWDARPDLSANTMESALNPLGEHLVCDLCRNALIYRIKSLVDSWSVIKTTI</sequence>
<evidence type="ECO:0000313" key="2">
    <source>
        <dbReference type="EMBL" id="KIM90729.1"/>
    </source>
</evidence>
<dbReference type="OrthoDB" id="3265815at2759"/>
<dbReference type="InParanoid" id="A0A0C3GGE0"/>
<protein>
    <recommendedName>
        <fullName evidence="4">BTB domain-containing protein</fullName>
    </recommendedName>
</protein>
<reference evidence="2 3" key="1">
    <citation type="submission" date="2014-04" db="EMBL/GenBank/DDBJ databases">
        <authorList>
            <consortium name="DOE Joint Genome Institute"/>
            <person name="Kuo A."/>
            <person name="Tarkka M."/>
            <person name="Buscot F."/>
            <person name="Kohler A."/>
            <person name="Nagy L.G."/>
            <person name="Floudas D."/>
            <person name="Copeland A."/>
            <person name="Barry K.W."/>
            <person name="Cichocki N."/>
            <person name="Veneault-Fourrey C."/>
            <person name="LaButti K."/>
            <person name="Lindquist E.A."/>
            <person name="Lipzen A."/>
            <person name="Lundell T."/>
            <person name="Morin E."/>
            <person name="Murat C."/>
            <person name="Sun H."/>
            <person name="Tunlid A."/>
            <person name="Henrissat B."/>
            <person name="Grigoriev I.V."/>
            <person name="Hibbett D.S."/>
            <person name="Martin F."/>
            <person name="Nordberg H.P."/>
            <person name="Cantor M.N."/>
            <person name="Hua S.X."/>
        </authorList>
    </citation>
    <scope>NUCLEOTIDE SEQUENCE [LARGE SCALE GENOMIC DNA]</scope>
    <source>
        <strain evidence="2 3">F 1598</strain>
    </source>
</reference>
<dbReference type="Proteomes" id="UP000054166">
    <property type="component" value="Unassembled WGS sequence"/>
</dbReference>
<feature type="region of interest" description="Disordered" evidence="1">
    <location>
        <begin position="17"/>
        <end position="77"/>
    </location>
</feature>
<evidence type="ECO:0008006" key="4">
    <source>
        <dbReference type="Google" id="ProtNLM"/>
    </source>
</evidence>
<name>A0A0C3GGE0_PILCF</name>
<dbReference type="HOGENOM" id="CLU_051530_2_0_1"/>